<name>A0ACB8QBA1_9AGAM</name>
<keyword evidence="2" id="KW-1185">Reference proteome</keyword>
<organism evidence="1 2">
    <name type="scientific">Vararia minispora EC-137</name>
    <dbReference type="NCBI Taxonomy" id="1314806"/>
    <lineage>
        <taxon>Eukaryota</taxon>
        <taxon>Fungi</taxon>
        <taxon>Dikarya</taxon>
        <taxon>Basidiomycota</taxon>
        <taxon>Agaricomycotina</taxon>
        <taxon>Agaricomycetes</taxon>
        <taxon>Russulales</taxon>
        <taxon>Lachnocladiaceae</taxon>
        <taxon>Vararia</taxon>
    </lineage>
</organism>
<dbReference type="EMBL" id="MU273712">
    <property type="protein sequence ID" value="KAI0028927.1"/>
    <property type="molecule type" value="Genomic_DNA"/>
</dbReference>
<evidence type="ECO:0000313" key="2">
    <source>
        <dbReference type="Proteomes" id="UP000814128"/>
    </source>
</evidence>
<evidence type="ECO:0000313" key="1">
    <source>
        <dbReference type="EMBL" id="KAI0028927.1"/>
    </source>
</evidence>
<accession>A0ACB8QBA1</accession>
<sequence length="725" mass="77125">MSDQNALAFKGPKRKRLAKACDACHKSKRRCDGTGIFPPRHFVFVFADSCVQRPAATDAAGRPVPAPCAASSAAPQATSAPARRVASSAGSSSSRSGRTRRPAHADFPLSTDARKRPRVDDSAPILLDPVSASHPDPPPTSAAHAASPARVSLPDAEAGGLRATLDPHVVRDLVSLFFAHLYPMRLILHMPSFLADLTSGRVPAHLVHAVCAIAAPLYPGRPRGSAPRSAGMHHAAAARELLFDSHGVLRVPRDLVAVQTLCLLQNHEHVASFPWAVSLECFGWFLAFPFLRDRFDLATRILRDDLRIHDPGGHLPDALSYECTRRCAWYIRFIYINHFAFHSVPIPPPEPDCGVPLPADEASFDMLVLSQVPHEYMQQPAPQSPRQSEFGHVLRISECLYAISVALDKAKAAENPHTPSSLENVAGDIELRIAAWEASLSPAMQYTDENSCAHRLLYDTAANSAAWCFFTAHVMHACAALGFACDVPVSSFGSARRLLGLPTLKDVSWARPRISKIMASLGRSASYNVLAAIGVYFPPLPLGPGGWTSTSSSPPDSAHEGSPVPAPLSAPAPSAAGSSYFRSLGNQFARMRGGSPAAGTGSINRTESAHHALALVDAPADLYASQVMSNSTAMRRLRLESASGSSRGGGSDAQSISGQSLPSLKESGLLDCEGSSLPAPPVLGLARGAPRNLPWLADGRPTSVASDLRGAGGWEMVERDAEGRI</sequence>
<reference evidence="1" key="2">
    <citation type="journal article" date="2022" name="New Phytol.">
        <title>Evolutionary transition to the ectomycorrhizal habit in the genomes of a hyperdiverse lineage of mushroom-forming fungi.</title>
        <authorList>
            <person name="Looney B."/>
            <person name="Miyauchi S."/>
            <person name="Morin E."/>
            <person name="Drula E."/>
            <person name="Courty P.E."/>
            <person name="Kohler A."/>
            <person name="Kuo A."/>
            <person name="LaButti K."/>
            <person name="Pangilinan J."/>
            <person name="Lipzen A."/>
            <person name="Riley R."/>
            <person name="Andreopoulos W."/>
            <person name="He G."/>
            <person name="Johnson J."/>
            <person name="Nolan M."/>
            <person name="Tritt A."/>
            <person name="Barry K.W."/>
            <person name="Grigoriev I.V."/>
            <person name="Nagy L.G."/>
            <person name="Hibbett D."/>
            <person name="Henrissat B."/>
            <person name="Matheny P.B."/>
            <person name="Labbe J."/>
            <person name="Martin F.M."/>
        </authorList>
    </citation>
    <scope>NUCLEOTIDE SEQUENCE</scope>
    <source>
        <strain evidence="1">EC-137</strain>
    </source>
</reference>
<gene>
    <name evidence="1" type="ORF">K488DRAFT_73377</name>
</gene>
<comment type="caution">
    <text evidence="1">The sequence shown here is derived from an EMBL/GenBank/DDBJ whole genome shotgun (WGS) entry which is preliminary data.</text>
</comment>
<protein>
    <submittedName>
        <fullName evidence="1">Uncharacterized protein</fullName>
    </submittedName>
</protein>
<reference evidence="1" key="1">
    <citation type="submission" date="2021-02" db="EMBL/GenBank/DDBJ databases">
        <authorList>
            <consortium name="DOE Joint Genome Institute"/>
            <person name="Ahrendt S."/>
            <person name="Looney B.P."/>
            <person name="Miyauchi S."/>
            <person name="Morin E."/>
            <person name="Drula E."/>
            <person name="Courty P.E."/>
            <person name="Chicoki N."/>
            <person name="Fauchery L."/>
            <person name="Kohler A."/>
            <person name="Kuo A."/>
            <person name="Labutti K."/>
            <person name="Pangilinan J."/>
            <person name="Lipzen A."/>
            <person name="Riley R."/>
            <person name="Andreopoulos W."/>
            <person name="He G."/>
            <person name="Johnson J."/>
            <person name="Barry K.W."/>
            <person name="Grigoriev I.V."/>
            <person name="Nagy L."/>
            <person name="Hibbett D."/>
            <person name="Henrissat B."/>
            <person name="Matheny P.B."/>
            <person name="Labbe J."/>
            <person name="Martin F."/>
        </authorList>
    </citation>
    <scope>NUCLEOTIDE SEQUENCE</scope>
    <source>
        <strain evidence="1">EC-137</strain>
    </source>
</reference>
<proteinExistence type="predicted"/>
<dbReference type="Proteomes" id="UP000814128">
    <property type="component" value="Unassembled WGS sequence"/>
</dbReference>